<evidence type="ECO:0000313" key="1">
    <source>
        <dbReference type="EMBL" id="MDD2113790.1"/>
    </source>
</evidence>
<accession>A0A9X4DCV2</accession>
<protein>
    <submittedName>
        <fullName evidence="1">Uncharacterized protein</fullName>
    </submittedName>
</protein>
<comment type="caution">
    <text evidence="1">The sequence shown here is derived from an EMBL/GenBank/DDBJ whole genome shotgun (WGS) entry which is preliminary data.</text>
</comment>
<name>A0A9X4DCV2_9PSED</name>
<dbReference type="Proteomes" id="UP001150728">
    <property type="component" value="Unassembled WGS sequence"/>
</dbReference>
<dbReference type="EMBL" id="JANIAM010000015">
    <property type="protein sequence ID" value="MDD2113790.1"/>
    <property type="molecule type" value="Genomic_DNA"/>
</dbReference>
<sequence>MGALRAAQWQYDNQLPPAVSESTAEKAEARWIDDGIAELMARRDVVFQRNFRQRGVTYERFAQAVDEFAMGQLGLSGISNSVLGRLVLAARCKVTSDAAAAADEILSVANPEVQLEEIARQLLTPFAKEAVLTQAEDAE</sequence>
<evidence type="ECO:0000313" key="2">
    <source>
        <dbReference type="Proteomes" id="UP001150728"/>
    </source>
</evidence>
<reference evidence="1" key="1">
    <citation type="submission" date="2022-07" db="EMBL/GenBank/DDBJ databases">
        <title>Multi-strain Analysis of Pseudomonas putida Reveals Metabolic and Genetic Diversity.</title>
        <authorList>
            <person name="Monk J.M."/>
        </authorList>
    </citation>
    <scope>NUCLEOTIDE SEQUENCE</scope>
    <source>
        <strain evidence="1">17633</strain>
    </source>
</reference>
<organism evidence="1 2">
    <name type="scientific">Pseudomonas asiatica</name>
    <dbReference type="NCBI Taxonomy" id="2219225"/>
    <lineage>
        <taxon>Bacteria</taxon>
        <taxon>Pseudomonadati</taxon>
        <taxon>Pseudomonadota</taxon>
        <taxon>Gammaproteobacteria</taxon>
        <taxon>Pseudomonadales</taxon>
        <taxon>Pseudomonadaceae</taxon>
        <taxon>Pseudomonas</taxon>
    </lineage>
</organism>
<dbReference type="AlphaFoldDB" id="A0A9X4DCV2"/>
<proteinExistence type="predicted"/>
<gene>
    <name evidence="1" type="ORF">NP554_18610</name>
</gene>
<dbReference type="RefSeq" id="WP_274120497.1">
    <property type="nucleotide sequence ID" value="NZ_JANIAM010000015.1"/>
</dbReference>